<keyword evidence="7" id="KW-0998">Cell outer membrane</keyword>
<proteinExistence type="predicted"/>
<gene>
    <name evidence="10" type="ORF">C9J01_23075</name>
</gene>
<comment type="caution">
    <text evidence="10">The sequence shown here is derived from an EMBL/GenBank/DDBJ whole genome shotgun (WGS) entry which is preliminary data.</text>
</comment>
<keyword evidence="4" id="KW-0812">Transmembrane</keyword>
<dbReference type="EMBL" id="PYMB01000020">
    <property type="protein sequence ID" value="PSW08512.1"/>
    <property type="molecule type" value="Genomic_DNA"/>
</dbReference>
<feature type="domain" description="Trimeric autotransporter adhesin YadA-like C-terminal membrane anchor" evidence="9">
    <location>
        <begin position="275"/>
        <end position="335"/>
    </location>
</feature>
<dbReference type="GO" id="GO:0009279">
    <property type="term" value="C:cell outer membrane"/>
    <property type="evidence" value="ECO:0007669"/>
    <property type="project" value="UniProtKB-SubCell"/>
</dbReference>
<keyword evidence="5" id="KW-0732">Signal</keyword>
<accession>A0A2T3N6S3</accession>
<sequence>TPGQRNIVKVSDIMKLEKAGYKVDVDAKGNAQVLDKDGNVAGVVTKNGKGGYSFVDAKTGERGGFVIADDTVKPIDPDTPNNGKKPTPIKPDDKNGNGGSNLTPGQRNIVKASEIKKLAEAGYSAKIDAKGNAQVFDKSGKLAGVVVNDGKGGYQAVDTNTGERGNFTIVDDTNSDVPNPNPIIDDKEIITPIVDEIEQIRDVANRTVEDIYSNGSAVAAKSVANENRINKLEDSFKDMAARQDKFEDKLNKMDKKMDGVMAGTHAVTNARPMVAGGQTAFGVGTGFAGSAQAVAVGVAHNFKDSAWSVSATTNVSTGSGVKTQVSGGVGAHYVF</sequence>
<dbReference type="InterPro" id="IPR005594">
    <property type="entry name" value="YadA_C"/>
</dbReference>
<feature type="non-terminal residue" evidence="10">
    <location>
        <position position="1"/>
    </location>
</feature>
<evidence type="ECO:0000313" key="10">
    <source>
        <dbReference type="EMBL" id="PSW08512.1"/>
    </source>
</evidence>
<reference evidence="10 11" key="1">
    <citation type="submission" date="2018-03" db="EMBL/GenBank/DDBJ databases">
        <title>Whole genome sequencing of Histamine producing bacteria.</title>
        <authorList>
            <person name="Butler K."/>
        </authorList>
    </citation>
    <scope>NUCLEOTIDE SEQUENCE [LARGE SCALE GENOMIC DNA]</scope>
    <source>
        <strain evidence="10 11">DSM 19138</strain>
    </source>
</reference>
<protein>
    <recommendedName>
        <fullName evidence="9">Trimeric autotransporter adhesin YadA-like C-terminal membrane anchor domain-containing protein</fullName>
    </recommendedName>
</protein>
<dbReference type="Gene3D" id="3.30.1300.30">
    <property type="entry name" value="GSPII I/J protein-like"/>
    <property type="match status" value="1"/>
</dbReference>
<evidence type="ECO:0000256" key="2">
    <source>
        <dbReference type="ARBA" id="ARBA00004442"/>
    </source>
</evidence>
<dbReference type="RefSeq" id="WP_170114929.1">
    <property type="nucleotide sequence ID" value="NZ_PYMB01000020.1"/>
</dbReference>
<feature type="region of interest" description="Disordered" evidence="8">
    <location>
        <begin position="69"/>
        <end position="106"/>
    </location>
</feature>
<dbReference type="GO" id="GO:0009986">
    <property type="term" value="C:cell surface"/>
    <property type="evidence" value="ECO:0007669"/>
    <property type="project" value="UniProtKB-SubCell"/>
</dbReference>
<evidence type="ECO:0000256" key="3">
    <source>
        <dbReference type="ARBA" id="ARBA00022452"/>
    </source>
</evidence>
<evidence type="ECO:0000256" key="7">
    <source>
        <dbReference type="ARBA" id="ARBA00023237"/>
    </source>
</evidence>
<evidence type="ECO:0000256" key="4">
    <source>
        <dbReference type="ARBA" id="ARBA00022692"/>
    </source>
</evidence>
<evidence type="ECO:0000256" key="5">
    <source>
        <dbReference type="ARBA" id="ARBA00022729"/>
    </source>
</evidence>
<name>A0A2T3N6S3_9GAMM</name>
<evidence type="ECO:0000259" key="9">
    <source>
        <dbReference type="Pfam" id="PF03895"/>
    </source>
</evidence>
<dbReference type="Proteomes" id="UP000241346">
    <property type="component" value="Unassembled WGS sequence"/>
</dbReference>
<keyword evidence="3" id="KW-1134">Transmembrane beta strand</keyword>
<evidence type="ECO:0000256" key="1">
    <source>
        <dbReference type="ARBA" id="ARBA00004241"/>
    </source>
</evidence>
<evidence type="ECO:0000313" key="11">
    <source>
        <dbReference type="Proteomes" id="UP000241346"/>
    </source>
</evidence>
<dbReference type="Pfam" id="PF03895">
    <property type="entry name" value="YadA_anchor"/>
    <property type="match status" value="1"/>
</dbReference>
<evidence type="ECO:0000256" key="8">
    <source>
        <dbReference type="SAM" id="MobiDB-lite"/>
    </source>
</evidence>
<keyword evidence="6" id="KW-0472">Membrane</keyword>
<evidence type="ECO:0000256" key="6">
    <source>
        <dbReference type="ARBA" id="ARBA00023136"/>
    </source>
</evidence>
<dbReference type="InterPro" id="IPR045584">
    <property type="entry name" value="Pilin-like"/>
</dbReference>
<comment type="subcellular location">
    <subcellularLocation>
        <location evidence="2">Cell outer membrane</location>
    </subcellularLocation>
    <subcellularLocation>
        <location evidence="1">Cell surface</location>
    </subcellularLocation>
</comment>
<organism evidence="10 11">
    <name type="scientific">Photobacterium rosenbergii</name>
    <dbReference type="NCBI Taxonomy" id="294936"/>
    <lineage>
        <taxon>Bacteria</taxon>
        <taxon>Pseudomonadati</taxon>
        <taxon>Pseudomonadota</taxon>
        <taxon>Gammaproteobacteria</taxon>
        <taxon>Vibrionales</taxon>
        <taxon>Vibrionaceae</taxon>
        <taxon>Photobacterium</taxon>
    </lineage>
</organism>
<dbReference type="AlphaFoldDB" id="A0A2T3N6S3"/>
<dbReference type="SUPFAM" id="SSF54523">
    <property type="entry name" value="Pili subunits"/>
    <property type="match status" value="1"/>
</dbReference>